<proteinExistence type="predicted"/>
<comment type="caution">
    <text evidence="2">The sequence shown here is derived from an EMBL/GenBank/DDBJ whole genome shotgun (WGS) entry which is preliminary data.</text>
</comment>
<evidence type="ECO:0000313" key="3">
    <source>
        <dbReference type="Proteomes" id="UP001277967"/>
    </source>
</evidence>
<organism evidence="2 3">
    <name type="scientific">Pseudomonas salmasensis</name>
    <dbReference type="NCBI Taxonomy" id="2745514"/>
    <lineage>
        <taxon>Bacteria</taxon>
        <taxon>Pseudomonadati</taxon>
        <taxon>Pseudomonadota</taxon>
        <taxon>Gammaproteobacteria</taxon>
        <taxon>Pseudomonadales</taxon>
        <taxon>Pseudomonadaceae</taxon>
        <taxon>Pseudomonas</taxon>
    </lineage>
</organism>
<dbReference type="InterPro" id="IPR011704">
    <property type="entry name" value="ATPase_dyneun-rel_AAA"/>
</dbReference>
<evidence type="ECO:0000259" key="1">
    <source>
        <dbReference type="Pfam" id="PF07728"/>
    </source>
</evidence>
<dbReference type="PANTHER" id="PTHR37291">
    <property type="entry name" value="5-METHYLCYTOSINE-SPECIFIC RESTRICTION ENZYME B"/>
    <property type="match status" value="1"/>
</dbReference>
<protein>
    <submittedName>
        <fullName evidence="2">AAA family ATPase</fullName>
    </submittedName>
</protein>
<dbReference type="SUPFAM" id="SSF52540">
    <property type="entry name" value="P-loop containing nucleoside triphosphate hydrolases"/>
    <property type="match status" value="1"/>
</dbReference>
<dbReference type="EMBL" id="JAXGGE010000001">
    <property type="protein sequence ID" value="MDY4301433.1"/>
    <property type="molecule type" value="Genomic_DNA"/>
</dbReference>
<gene>
    <name evidence="2" type="ORF">SO486_15735</name>
</gene>
<reference evidence="2 3" key="1">
    <citation type="submission" date="2023-11" db="EMBL/GenBank/DDBJ databases">
        <title>Genome sequence of Pseudomonas salmasensis Strain SLU99.</title>
        <authorList>
            <person name="Ghadamgahi F."/>
            <person name="Kalyandurg P.B."/>
            <person name="Catara V."/>
            <person name="Vetukuri R."/>
            <person name="Ghosh S."/>
        </authorList>
    </citation>
    <scope>NUCLEOTIDE SEQUENCE [LARGE SCALE GENOMIC DNA]</scope>
    <source>
        <strain evidence="2 3">SLU99</strain>
    </source>
</reference>
<name>A0ABU5FGZ4_9PSED</name>
<sequence>MTLKLRNRVFELLQEAPGTRWTPSELALELFRLYPVECQEKKARSKAIETDDALVSQIAREIYGSRGRWEDNYSQVQSEGENPRRLYWDDTLPALAPGTQVSPSVAAEKVALNRILFGPPGTGKTYSTIEAALEVLDPQFLAEQRLNSPADNELHHSLKTRIDELDREGRIRFVTFHQSFSYEDFIEGLRAVSNDNGQIEYPVEPGVFKRLCDQARTSSANAGTSSNPRIWKISINGSWGSPELSYCLEHGEARIGWVGAGDLKAENNTPYYDQLSSQSKGTLTSFAKEIQPGDVLVCIHSAELISAVGVVTGEYRYEANPPSIVREYPQVLPVNWLYRDLELSILPINGDKLFTRKTVYPLDRFNWSDLLGYLHKSDAKPIKPFEQADGVRKPHVLVIDEINRGNISRIFGELISLIEPSKRERLNAESNEALSVQLPYSKKPFSVPDNVYLIGTMNTADRSLASMDIALRRRFNFIEMPPKPGLLEGIFVKDGADSTSEAGVDIKQLLSTMNQRIEVLLDRDHCLGHAYFLPLRDEPSLALLASIFRQQVLPLLQEYFFEDWQRIHWVLNDHNKEEDDQFVQEVTIDFLQLFGEKGPVDSRTQRWKLNECAFDRIQAYKAISRISR</sequence>
<dbReference type="Pfam" id="PF07728">
    <property type="entry name" value="AAA_5"/>
    <property type="match status" value="1"/>
</dbReference>
<dbReference type="Gene3D" id="3.40.50.300">
    <property type="entry name" value="P-loop containing nucleotide triphosphate hydrolases"/>
    <property type="match status" value="1"/>
</dbReference>
<evidence type="ECO:0000313" key="2">
    <source>
        <dbReference type="EMBL" id="MDY4301433.1"/>
    </source>
</evidence>
<dbReference type="InterPro" id="IPR052934">
    <property type="entry name" value="Methyl-DNA_Rec/Restrict_Enz"/>
</dbReference>
<dbReference type="InterPro" id="IPR027417">
    <property type="entry name" value="P-loop_NTPase"/>
</dbReference>
<dbReference type="Proteomes" id="UP001277967">
    <property type="component" value="Unassembled WGS sequence"/>
</dbReference>
<feature type="domain" description="ATPase dynein-related AAA" evidence="1">
    <location>
        <begin position="389"/>
        <end position="475"/>
    </location>
</feature>
<accession>A0ABU5FGZ4</accession>
<dbReference type="PANTHER" id="PTHR37291:SF1">
    <property type="entry name" value="TYPE IV METHYL-DIRECTED RESTRICTION ENZYME ECOKMCRB SUBUNIT"/>
    <property type="match status" value="1"/>
</dbReference>
<keyword evidence="3" id="KW-1185">Reference proteome</keyword>